<dbReference type="AlphaFoldDB" id="A0A371G960"/>
<feature type="non-terminal residue" evidence="1">
    <location>
        <position position="111"/>
    </location>
</feature>
<gene>
    <name evidence="1" type="ORF">CR513_31474</name>
</gene>
<protein>
    <submittedName>
        <fullName evidence="1">Uncharacterized protein</fullName>
    </submittedName>
</protein>
<organism evidence="1 2">
    <name type="scientific">Mucuna pruriens</name>
    <name type="common">Velvet bean</name>
    <name type="synonym">Dolichos pruriens</name>
    <dbReference type="NCBI Taxonomy" id="157652"/>
    <lineage>
        <taxon>Eukaryota</taxon>
        <taxon>Viridiplantae</taxon>
        <taxon>Streptophyta</taxon>
        <taxon>Embryophyta</taxon>
        <taxon>Tracheophyta</taxon>
        <taxon>Spermatophyta</taxon>
        <taxon>Magnoliopsida</taxon>
        <taxon>eudicotyledons</taxon>
        <taxon>Gunneridae</taxon>
        <taxon>Pentapetalae</taxon>
        <taxon>rosids</taxon>
        <taxon>fabids</taxon>
        <taxon>Fabales</taxon>
        <taxon>Fabaceae</taxon>
        <taxon>Papilionoideae</taxon>
        <taxon>50 kb inversion clade</taxon>
        <taxon>NPAAA clade</taxon>
        <taxon>indigoferoid/millettioid clade</taxon>
        <taxon>Phaseoleae</taxon>
        <taxon>Mucuna</taxon>
    </lineage>
</organism>
<comment type="caution">
    <text evidence="1">The sequence shown here is derived from an EMBL/GenBank/DDBJ whole genome shotgun (WGS) entry which is preliminary data.</text>
</comment>
<evidence type="ECO:0000313" key="2">
    <source>
        <dbReference type="Proteomes" id="UP000257109"/>
    </source>
</evidence>
<dbReference type="OrthoDB" id="418757at2759"/>
<sequence>MEKSTQGIVGSQLCGQKPNTFKPASILLPSHHQSGFFPIRVVSELSGLKGVLLARIMEGNTNRMMSLNGTNYHLWKGKMKDLLFVKKMHLPVFAAQKPESMSDEEWDFEHQ</sequence>
<accession>A0A371G960</accession>
<dbReference type="EMBL" id="QJKJ01006336">
    <property type="protein sequence ID" value="RDX87092.1"/>
    <property type="molecule type" value="Genomic_DNA"/>
</dbReference>
<name>A0A371G960_MUCPR</name>
<evidence type="ECO:0000313" key="1">
    <source>
        <dbReference type="EMBL" id="RDX87092.1"/>
    </source>
</evidence>
<dbReference type="Proteomes" id="UP000257109">
    <property type="component" value="Unassembled WGS sequence"/>
</dbReference>
<reference evidence="1" key="1">
    <citation type="submission" date="2018-05" db="EMBL/GenBank/DDBJ databases">
        <title>Draft genome of Mucuna pruriens seed.</title>
        <authorList>
            <person name="Nnadi N.E."/>
            <person name="Vos R."/>
            <person name="Hasami M.H."/>
            <person name="Devisetty U.K."/>
            <person name="Aguiy J.C."/>
        </authorList>
    </citation>
    <scope>NUCLEOTIDE SEQUENCE [LARGE SCALE GENOMIC DNA]</scope>
    <source>
        <strain evidence="1">JCA_2017</strain>
    </source>
</reference>
<keyword evidence="2" id="KW-1185">Reference proteome</keyword>
<proteinExistence type="predicted"/>